<keyword evidence="2" id="KW-1185">Reference proteome</keyword>
<organism evidence="1 2">
    <name type="scientific">Chelativorans composti</name>
    <dbReference type="NCBI Taxonomy" id="768533"/>
    <lineage>
        <taxon>Bacteria</taxon>
        <taxon>Pseudomonadati</taxon>
        <taxon>Pseudomonadota</taxon>
        <taxon>Alphaproteobacteria</taxon>
        <taxon>Hyphomicrobiales</taxon>
        <taxon>Phyllobacteriaceae</taxon>
        <taxon>Chelativorans</taxon>
    </lineage>
</organism>
<evidence type="ECO:0000313" key="1">
    <source>
        <dbReference type="EMBL" id="MFD2261048.1"/>
    </source>
</evidence>
<evidence type="ECO:0000313" key="2">
    <source>
        <dbReference type="Proteomes" id="UP001597373"/>
    </source>
</evidence>
<dbReference type="RefSeq" id="WP_378188902.1">
    <property type="nucleotide sequence ID" value="NZ_JBHUIR010000059.1"/>
</dbReference>
<dbReference type="Proteomes" id="UP001597373">
    <property type="component" value="Unassembled WGS sequence"/>
</dbReference>
<comment type="caution">
    <text evidence="1">The sequence shown here is derived from an EMBL/GenBank/DDBJ whole genome shotgun (WGS) entry which is preliminary data.</text>
</comment>
<accession>A0ABW5DKL7</accession>
<reference evidence="2" key="1">
    <citation type="journal article" date="2019" name="Int. J. Syst. Evol. Microbiol.">
        <title>The Global Catalogue of Microorganisms (GCM) 10K type strain sequencing project: providing services to taxonomists for standard genome sequencing and annotation.</title>
        <authorList>
            <consortium name="The Broad Institute Genomics Platform"/>
            <consortium name="The Broad Institute Genome Sequencing Center for Infectious Disease"/>
            <person name="Wu L."/>
            <person name="Ma J."/>
        </authorList>
    </citation>
    <scope>NUCLEOTIDE SEQUENCE [LARGE SCALE GENOMIC DNA]</scope>
    <source>
        <strain evidence="2">KCTC 23707</strain>
    </source>
</reference>
<gene>
    <name evidence="1" type="ORF">ACFSMZ_14965</name>
</gene>
<protein>
    <submittedName>
        <fullName evidence="1">Uncharacterized protein</fullName>
    </submittedName>
</protein>
<name>A0ABW5DKL7_9HYPH</name>
<proteinExistence type="predicted"/>
<dbReference type="EMBL" id="JBHUIR010000059">
    <property type="protein sequence ID" value="MFD2261048.1"/>
    <property type="molecule type" value="Genomic_DNA"/>
</dbReference>
<sequence length="115" mass="13116">MNLMQPEVRVRYNSHISNANEKATNMTNLEILKSETFKNLREVTHPGLSDDELSAPEVITKIEGYQLAIFAPHFDSYDFVAVPDDEAVGFWVSSHRSMSDALEAMSFFISREFQL</sequence>